<keyword evidence="2" id="KW-1185">Reference proteome</keyword>
<proteinExistence type="predicted"/>
<comment type="caution">
    <text evidence="1">The sequence shown here is derived from an EMBL/GenBank/DDBJ whole genome shotgun (WGS) entry which is preliminary data.</text>
</comment>
<accession>A0A5M6I9G5</accession>
<dbReference type="RefSeq" id="WP_150063441.1">
    <property type="nucleotide sequence ID" value="NZ_JACHII010000014.1"/>
</dbReference>
<gene>
    <name evidence="1" type="ORF">F1188_15925</name>
</gene>
<name>A0A5M6I9G5_9PROT</name>
<sequence>MMVDSSLRPGCYGSVVAFDARAPECASCPFAEACGPLSAKHRKVLYERLGIADLPGVGAKRPKRKVEEPSGSRALMPALPRKVQAIVDRIAEKGVDVGGELRAGRNPFSRNSLKIAAHLLMRLDGGFDRDTLRTCLQTKLDWSEKTARAHVTQTFHLMPALGVAEVRNGRLVRTFDK</sequence>
<reference evidence="1 2" key="1">
    <citation type="submission" date="2019-09" db="EMBL/GenBank/DDBJ databases">
        <title>Genome sequence of Roseospira marina, one of the more divergent members of the non-sulfur purple photosynthetic bacterial family, the Rhodospirillaceae.</title>
        <authorList>
            <person name="Meyer T."/>
            <person name="Kyndt J."/>
        </authorList>
    </citation>
    <scope>NUCLEOTIDE SEQUENCE [LARGE SCALE GENOMIC DNA]</scope>
    <source>
        <strain evidence="1 2">DSM 15113</strain>
    </source>
</reference>
<protein>
    <submittedName>
        <fullName evidence="1">Uncharacterized protein</fullName>
    </submittedName>
</protein>
<organism evidence="1 2">
    <name type="scientific">Roseospira marina</name>
    <dbReference type="NCBI Taxonomy" id="140057"/>
    <lineage>
        <taxon>Bacteria</taxon>
        <taxon>Pseudomonadati</taxon>
        <taxon>Pseudomonadota</taxon>
        <taxon>Alphaproteobacteria</taxon>
        <taxon>Rhodospirillales</taxon>
        <taxon>Rhodospirillaceae</taxon>
        <taxon>Roseospira</taxon>
    </lineage>
</organism>
<evidence type="ECO:0000313" key="1">
    <source>
        <dbReference type="EMBL" id="KAA5604349.1"/>
    </source>
</evidence>
<dbReference type="EMBL" id="VWPJ01000018">
    <property type="protein sequence ID" value="KAA5604349.1"/>
    <property type="molecule type" value="Genomic_DNA"/>
</dbReference>
<dbReference type="OrthoDB" id="9852825at2"/>
<dbReference type="Proteomes" id="UP000324065">
    <property type="component" value="Unassembled WGS sequence"/>
</dbReference>
<dbReference type="AlphaFoldDB" id="A0A5M6I9G5"/>
<evidence type="ECO:0000313" key="2">
    <source>
        <dbReference type="Proteomes" id="UP000324065"/>
    </source>
</evidence>